<proteinExistence type="predicted"/>
<accession>A0A2J7ZUR6</accession>
<dbReference type="EMBL" id="PGGS01000437">
    <property type="protein sequence ID" value="PNH03989.1"/>
    <property type="molecule type" value="Genomic_DNA"/>
</dbReference>
<evidence type="ECO:0000313" key="2">
    <source>
        <dbReference type="Proteomes" id="UP000236333"/>
    </source>
</evidence>
<name>A0A2J7ZUR6_9CHLO</name>
<reference evidence="1 2" key="1">
    <citation type="journal article" date="2017" name="Mol. Biol. Evol.">
        <title>The 4-celled Tetrabaena socialis nuclear genome reveals the essential components for genetic control of cell number at the origin of multicellularity in the volvocine lineage.</title>
        <authorList>
            <person name="Featherston J."/>
            <person name="Arakaki Y."/>
            <person name="Hanschen E.R."/>
            <person name="Ferris P.J."/>
            <person name="Michod R.E."/>
            <person name="Olson B.J.S.C."/>
            <person name="Nozaki H."/>
            <person name="Durand P.M."/>
        </authorList>
    </citation>
    <scope>NUCLEOTIDE SEQUENCE [LARGE SCALE GENOMIC DNA]</scope>
    <source>
        <strain evidence="1 2">NIES-571</strain>
    </source>
</reference>
<dbReference type="Proteomes" id="UP000236333">
    <property type="component" value="Unassembled WGS sequence"/>
</dbReference>
<dbReference type="AlphaFoldDB" id="A0A2J7ZUR6"/>
<dbReference type="OrthoDB" id="550519at2759"/>
<gene>
    <name evidence="1" type="ORF">TSOC_009890</name>
</gene>
<evidence type="ECO:0000313" key="1">
    <source>
        <dbReference type="EMBL" id="PNH03989.1"/>
    </source>
</evidence>
<feature type="non-terminal residue" evidence="1">
    <location>
        <position position="1"/>
    </location>
</feature>
<comment type="caution">
    <text evidence="1">The sequence shown here is derived from an EMBL/GenBank/DDBJ whole genome shotgun (WGS) entry which is preliminary data.</text>
</comment>
<organism evidence="1 2">
    <name type="scientific">Tetrabaena socialis</name>
    <dbReference type="NCBI Taxonomy" id="47790"/>
    <lineage>
        <taxon>Eukaryota</taxon>
        <taxon>Viridiplantae</taxon>
        <taxon>Chlorophyta</taxon>
        <taxon>core chlorophytes</taxon>
        <taxon>Chlorophyceae</taxon>
        <taxon>CS clade</taxon>
        <taxon>Chlamydomonadales</taxon>
        <taxon>Tetrabaenaceae</taxon>
        <taxon>Tetrabaena</taxon>
    </lineage>
</organism>
<feature type="non-terminal residue" evidence="1">
    <location>
        <position position="584"/>
    </location>
</feature>
<keyword evidence="2" id="KW-1185">Reference proteome</keyword>
<protein>
    <submittedName>
        <fullName evidence="1">Uncharacterized protein</fullName>
    </submittedName>
</protein>
<sequence length="584" mass="60130">APFTLITWWQLGAAINKAGSAVALAPGQDLTLTSLSLLLADLSRPLGDPLSLPTLALESLFKVPAGASLLLQDVVVTLSTIDLRAAIYSICSASNTSAFPYSSGAVVEGGVVRLIDHTSRAAGADGTAGAGGEVRWINVTLSCPGYGIEDPACAARPVTEGWELGAAALGPLLEATEGPVMLSLAPDVALPTDGSWEQVVVPAGRLMVLIGDPTLQQERGRRTTLDLGGVEAAWSDASLGSAAAGPDASVVGVAQLRDLQLVNLPYSSMPREPVGFLALSMQSFQIPGRLAQESTATLVAPVAQGPLQLRVSRCTLVVPDPELAFLARAASGLGQPDLTALFGDEAGQPRVGGEPAMDGAQGRLLLEFLQIRSLAAKIEAAEKTRDRLGSKAANGCDSVAFTEVTLVAASRYSGGLLGPAVSPQWPPLLIRDKDVALQWGATGTSVYAGLEEALLDLGSCGQVASNPTVRLLSSYDDRSVQPVTSGEQRLLLAESGRSSLQAAGSCVVAGYPPTMGAISRVSASSPITLRDMVLYNLAPGGVYPLPPASTNGSVRAALSPAPQLQGADAPWANSSLPLWYFQCA</sequence>